<dbReference type="Proteomes" id="UP000660070">
    <property type="component" value="Unassembled WGS sequence"/>
</dbReference>
<dbReference type="NCBIfam" id="TIGR04183">
    <property type="entry name" value="Por_Secre_tail"/>
    <property type="match status" value="1"/>
</dbReference>
<sequence>MKKKLQLMILLLLCFGICPAQQATDASGGNATGTNGNVSYSYGQVFNESTSGSGGSVSQGVQQPFEIATLGTENFAGITLQAIIYPNPTAADITLKMENYSLKNITVILYDAQGRLLLKQNITQTETKIMMGKFPSSTYILQVLDNQKAIKSFKIIKN</sequence>
<feature type="domain" description="Secretion system C-terminal sorting" evidence="3">
    <location>
        <begin position="84"/>
        <end position="152"/>
    </location>
</feature>
<evidence type="ECO:0000256" key="1">
    <source>
        <dbReference type="ARBA" id="ARBA00022729"/>
    </source>
</evidence>
<accession>A0ABS0F823</accession>
<proteinExistence type="predicted"/>
<keyword evidence="5" id="KW-1185">Reference proteome</keyword>
<name>A0ABS0F823_9FLAO</name>
<feature type="chain" id="PRO_5046305420" evidence="2">
    <location>
        <begin position="23"/>
        <end position="158"/>
    </location>
</feature>
<reference evidence="4 5" key="1">
    <citation type="submission" date="2020-11" db="EMBL/GenBank/DDBJ databases">
        <title>Kaistella gelatinilytica sp. nov., a flavobacterium isolated from Antarctic Soil.</title>
        <authorList>
            <person name="Li J."/>
        </authorList>
    </citation>
    <scope>NUCLEOTIDE SEQUENCE [LARGE SCALE GENOMIC DNA]</scope>
    <source>
        <strain evidence="4 5">G5-32</strain>
    </source>
</reference>
<dbReference type="EMBL" id="JADPVI010000001">
    <property type="protein sequence ID" value="MBF8455855.1"/>
    <property type="molecule type" value="Genomic_DNA"/>
</dbReference>
<keyword evidence="1 2" id="KW-0732">Signal</keyword>
<dbReference type="InterPro" id="IPR026444">
    <property type="entry name" value="Secre_tail"/>
</dbReference>
<comment type="caution">
    <text evidence="4">The sequence shown here is derived from an EMBL/GenBank/DDBJ whole genome shotgun (WGS) entry which is preliminary data.</text>
</comment>
<gene>
    <name evidence="4" type="ORF">IV494_01565</name>
</gene>
<evidence type="ECO:0000313" key="4">
    <source>
        <dbReference type="EMBL" id="MBF8455855.1"/>
    </source>
</evidence>
<protein>
    <submittedName>
        <fullName evidence="4">T9SS type A sorting domain-containing protein</fullName>
    </submittedName>
</protein>
<feature type="signal peptide" evidence="2">
    <location>
        <begin position="1"/>
        <end position="22"/>
    </location>
</feature>
<evidence type="ECO:0000256" key="2">
    <source>
        <dbReference type="SAM" id="SignalP"/>
    </source>
</evidence>
<dbReference type="RefSeq" id="WP_196078416.1">
    <property type="nucleotide sequence ID" value="NZ_JADPVI010000001.1"/>
</dbReference>
<evidence type="ECO:0000259" key="3">
    <source>
        <dbReference type="Pfam" id="PF18962"/>
    </source>
</evidence>
<organism evidence="4 5">
    <name type="scientific">Kaistella gelatinilytica</name>
    <dbReference type="NCBI Taxonomy" id="2787636"/>
    <lineage>
        <taxon>Bacteria</taxon>
        <taxon>Pseudomonadati</taxon>
        <taxon>Bacteroidota</taxon>
        <taxon>Flavobacteriia</taxon>
        <taxon>Flavobacteriales</taxon>
        <taxon>Weeksellaceae</taxon>
        <taxon>Chryseobacterium group</taxon>
        <taxon>Kaistella</taxon>
    </lineage>
</organism>
<dbReference type="Pfam" id="PF18962">
    <property type="entry name" value="Por_Secre_tail"/>
    <property type="match status" value="1"/>
</dbReference>
<evidence type="ECO:0000313" key="5">
    <source>
        <dbReference type="Proteomes" id="UP000660070"/>
    </source>
</evidence>